<organism evidence="6 7">
    <name type="scientific">Candidatus Rhabdochlamydia oedothoracis</name>
    <dbReference type="NCBI Taxonomy" id="2720720"/>
    <lineage>
        <taxon>Bacteria</taxon>
        <taxon>Pseudomonadati</taxon>
        <taxon>Chlamydiota</taxon>
        <taxon>Chlamydiia</taxon>
        <taxon>Parachlamydiales</taxon>
        <taxon>Candidatus Rhabdochlamydiaceae</taxon>
        <taxon>Candidatus Rhabdochlamydia</taxon>
    </lineage>
</organism>
<evidence type="ECO:0000313" key="6">
    <source>
        <dbReference type="EMBL" id="QYF49139.1"/>
    </source>
</evidence>
<reference evidence="6 7" key="1">
    <citation type="journal article" date="2022" name="bioRxiv">
        <title>Ecology and evolution of chlamydial symbionts of arthropods.</title>
        <authorList>
            <person name="Halter T."/>
            <person name="Koestlbacher S."/>
            <person name="Collingro A."/>
            <person name="Sixt B.S."/>
            <person name="Toenshoff E.R."/>
            <person name="Hendrickx F."/>
            <person name="Kostanjsek R."/>
            <person name="Horn M."/>
        </authorList>
    </citation>
    <scope>NUCLEOTIDE SEQUENCE [LARGE SCALE GENOMIC DNA]</scope>
    <source>
        <strain evidence="6">W744xW776</strain>
    </source>
</reference>
<dbReference type="InterPro" id="IPR029052">
    <property type="entry name" value="Metallo-depent_PP-like"/>
</dbReference>
<evidence type="ECO:0000256" key="2">
    <source>
        <dbReference type="ARBA" id="ARBA00022801"/>
    </source>
</evidence>
<keyword evidence="2 6" id="KW-0378">Hydrolase</keyword>
<dbReference type="InterPro" id="IPR050884">
    <property type="entry name" value="CNP_phosphodiesterase-III"/>
</dbReference>
<dbReference type="Gene3D" id="3.60.21.10">
    <property type="match status" value="1"/>
</dbReference>
<evidence type="ECO:0000259" key="5">
    <source>
        <dbReference type="Pfam" id="PF00149"/>
    </source>
</evidence>
<accession>A0ABX8V1L3</accession>
<evidence type="ECO:0000313" key="7">
    <source>
        <dbReference type="Proteomes" id="UP000826014"/>
    </source>
</evidence>
<dbReference type="EC" id="3.1.4.53" evidence="6"/>
<keyword evidence="7" id="KW-1185">Reference proteome</keyword>
<dbReference type="SUPFAM" id="SSF56300">
    <property type="entry name" value="Metallo-dependent phosphatases"/>
    <property type="match status" value="1"/>
</dbReference>
<gene>
    <name evidence="6" type="ORF">RHABOEDO_001415</name>
</gene>
<dbReference type="PANTHER" id="PTHR42988">
    <property type="entry name" value="PHOSPHOHYDROLASE"/>
    <property type="match status" value="1"/>
</dbReference>
<dbReference type="InterPro" id="IPR004843">
    <property type="entry name" value="Calcineurin-like_PHP"/>
</dbReference>
<dbReference type="PANTHER" id="PTHR42988:SF2">
    <property type="entry name" value="CYCLIC NUCLEOTIDE PHOSPHODIESTERASE CBUA0032-RELATED"/>
    <property type="match status" value="1"/>
</dbReference>
<comment type="similarity">
    <text evidence="4">Belongs to the cyclic nucleotide phosphodiesterase class-III family.</text>
</comment>
<evidence type="ECO:0000256" key="1">
    <source>
        <dbReference type="ARBA" id="ARBA00022723"/>
    </source>
</evidence>
<dbReference type="GO" id="GO:0004115">
    <property type="term" value="F:3',5'-cyclic-AMP phosphodiesterase activity"/>
    <property type="evidence" value="ECO:0007669"/>
    <property type="project" value="UniProtKB-EC"/>
</dbReference>
<evidence type="ECO:0000256" key="3">
    <source>
        <dbReference type="ARBA" id="ARBA00023004"/>
    </source>
</evidence>
<dbReference type="Pfam" id="PF00149">
    <property type="entry name" value="Metallophos"/>
    <property type="match status" value="1"/>
</dbReference>
<protein>
    <submittedName>
        <fullName evidence="6">Cyclic adenosine monophosphate phosphodiesterase CpdA</fullName>
        <ecNumber evidence="6">3.1.4.53</ecNumber>
    </submittedName>
</protein>
<dbReference type="Proteomes" id="UP000826014">
    <property type="component" value="Chromosome"/>
</dbReference>
<dbReference type="EMBL" id="CP075587">
    <property type="protein sequence ID" value="QYF49139.1"/>
    <property type="molecule type" value="Genomic_DNA"/>
</dbReference>
<keyword evidence="1" id="KW-0479">Metal-binding</keyword>
<sequence length="290" mass="33850">MVRCAHISDLHFAKPSWKIHQFFSKRWIGNVNFYLRRRSQFCFENIQSLPLLFKQLGVSKVLITGDLTTTSDEKEFLMAQAFLQRLEEQGLLVFLLPGNHDQYTKADFSHKTYYRFFPSYFSESTCNLKDDGLTIVEIENKWSAIFLDTAIATPPLACHGFFSIELEKRLKQALKQIPKDHSILILNHFPLIYNEAPEKGLKRSEALCDLIKEFPRVNLYLHGHTHRHCIADLRQSDLPIILDSGSIIEKKTGSWNLIELHEKEFWVEGFKIINSKWQPTSRSYFKVNNV</sequence>
<proteinExistence type="inferred from homology"/>
<keyword evidence="3" id="KW-0408">Iron</keyword>
<dbReference type="RefSeq" id="WP_245397606.1">
    <property type="nucleotide sequence ID" value="NZ_CP075587.1"/>
</dbReference>
<evidence type="ECO:0000256" key="4">
    <source>
        <dbReference type="ARBA" id="ARBA00025742"/>
    </source>
</evidence>
<feature type="domain" description="Calcineurin-like phosphoesterase" evidence="5">
    <location>
        <begin position="3"/>
        <end position="227"/>
    </location>
</feature>
<name>A0ABX8V1L3_9BACT</name>